<name>A0A4D6KHI7_9EURY</name>
<dbReference type="KEGG" id="halz:E5139_15910"/>
<feature type="transmembrane region" description="Helical" evidence="2">
    <location>
        <begin position="12"/>
        <end position="34"/>
    </location>
</feature>
<feature type="transmembrane region" description="Helical" evidence="2">
    <location>
        <begin position="450"/>
        <end position="469"/>
    </location>
</feature>
<dbReference type="Proteomes" id="UP000297053">
    <property type="component" value="Plasmid unnamed1"/>
</dbReference>
<feature type="transmembrane region" description="Helical" evidence="2">
    <location>
        <begin position="305"/>
        <end position="325"/>
    </location>
</feature>
<feature type="transmembrane region" description="Helical" evidence="2">
    <location>
        <begin position="178"/>
        <end position="206"/>
    </location>
</feature>
<keyword evidence="2" id="KW-0472">Membrane</keyword>
<gene>
    <name evidence="3" type="ORF">E5139_15910</name>
</gene>
<evidence type="ECO:0000256" key="1">
    <source>
        <dbReference type="SAM" id="MobiDB-lite"/>
    </source>
</evidence>
<keyword evidence="3" id="KW-0614">Plasmid</keyword>
<geneLocation type="plasmid" evidence="3">
    <name>unnamed1</name>
</geneLocation>
<dbReference type="RefSeq" id="WP_015764183.1">
    <property type="nucleotide sequence ID" value="NZ_CP039376.1"/>
</dbReference>
<dbReference type="AlphaFoldDB" id="A0A4D6KHI7"/>
<feature type="transmembrane region" description="Helical" evidence="2">
    <location>
        <begin position="275"/>
        <end position="293"/>
    </location>
</feature>
<proteinExistence type="predicted"/>
<dbReference type="GeneID" id="8409478"/>
<feature type="transmembrane region" description="Helical" evidence="2">
    <location>
        <begin position="40"/>
        <end position="60"/>
    </location>
</feature>
<protein>
    <submittedName>
        <fullName evidence="3">Uncharacterized protein</fullName>
    </submittedName>
</protein>
<dbReference type="EMBL" id="CP039376">
    <property type="protein sequence ID" value="QCD67147.1"/>
    <property type="molecule type" value="Genomic_DNA"/>
</dbReference>
<dbReference type="InterPro" id="IPR045466">
    <property type="entry name" value="DUF6498"/>
</dbReference>
<reference evidence="3 4" key="1">
    <citation type="submission" date="2019-04" db="EMBL/GenBank/DDBJ databases">
        <title>Complete genome sequence of Arthrobacter sp. ZXY-2 associated with effective atrazine degradation and salt adaptation.</title>
        <authorList>
            <person name="Zhao X."/>
        </authorList>
    </citation>
    <scope>NUCLEOTIDE SEQUENCE [LARGE SCALE GENOMIC DNA]</scope>
    <source>
        <strain evidence="4">ZP60</strain>
        <plasmid evidence="3 4">unnamed1</plasmid>
    </source>
</reference>
<sequence>MPSTSSEHLPTAAGFVPVALANLVPLVGVVRLGWEPETLVIVYTLEVLFAFPLAGVKALFAQQPPRTDHEGSTVISVSDELTRKRGSVTVVPWLPPVYPRNVPFALAVGGVAAWFGIAIGVVVNETIPITAVVSRPEVLLSVGTLVVGQTVETWRDLRNGHHETTTPYAVIETPARQAFFLAFVLFVVPVTAVAGTGATLGVFVVVKILVEWSGYRASHGDGGRLTGWLSGPDESGREREVDGVPKGEPDARVRTDDRAVLYTGALRALSERAPVYATSFVIVWLFSLVILGGEEPSREVALGSGLVLVCLFVALLALRVGTFYLRYGPLEYRRYDDRIVAYDSLLDEPQWWASIGSLRDAEVASDRLPDRLLGTRTVSLAAGWGDDPRRSLGPVADAEALVTAFDLPVRTTALAPIDRRVAAVVAGCVGVIVLAPVAVVLVPALSSSTALLYGVFVLPFATLTLRGLWKRAYPESSTAAGSDV</sequence>
<reference evidence="3 4" key="2">
    <citation type="submission" date="2019-04" db="EMBL/GenBank/DDBJ databases">
        <authorList>
            <person name="Yang S."/>
            <person name="Wei W."/>
        </authorList>
    </citation>
    <scope>NUCLEOTIDE SEQUENCE [LARGE SCALE GENOMIC DNA]</scope>
    <source>
        <strain evidence="4">ZP60</strain>
        <plasmid evidence="3 4">unnamed1</plasmid>
    </source>
</reference>
<feature type="compositionally biased region" description="Basic and acidic residues" evidence="1">
    <location>
        <begin position="234"/>
        <end position="248"/>
    </location>
</feature>
<feature type="transmembrane region" description="Helical" evidence="2">
    <location>
        <begin position="104"/>
        <end position="123"/>
    </location>
</feature>
<feature type="transmembrane region" description="Helical" evidence="2">
    <location>
        <begin position="421"/>
        <end position="444"/>
    </location>
</feature>
<evidence type="ECO:0000313" key="4">
    <source>
        <dbReference type="Proteomes" id="UP000297053"/>
    </source>
</evidence>
<keyword evidence="2" id="KW-1133">Transmembrane helix</keyword>
<feature type="region of interest" description="Disordered" evidence="1">
    <location>
        <begin position="227"/>
        <end position="248"/>
    </location>
</feature>
<evidence type="ECO:0000313" key="3">
    <source>
        <dbReference type="EMBL" id="QCD67147.1"/>
    </source>
</evidence>
<evidence type="ECO:0000256" key="2">
    <source>
        <dbReference type="SAM" id="Phobius"/>
    </source>
</evidence>
<organism evidence="3 4">
    <name type="scientific">Halomicrobium mukohataei</name>
    <dbReference type="NCBI Taxonomy" id="57705"/>
    <lineage>
        <taxon>Archaea</taxon>
        <taxon>Methanobacteriati</taxon>
        <taxon>Methanobacteriota</taxon>
        <taxon>Stenosarchaea group</taxon>
        <taxon>Halobacteria</taxon>
        <taxon>Halobacteriales</taxon>
        <taxon>Haloarculaceae</taxon>
        <taxon>Halomicrobium</taxon>
    </lineage>
</organism>
<dbReference type="Pfam" id="PF20108">
    <property type="entry name" value="DUF6498"/>
    <property type="match status" value="1"/>
</dbReference>
<keyword evidence="2" id="KW-0812">Transmembrane</keyword>
<accession>A0A4D6KHI7</accession>